<gene>
    <name evidence="5" type="ORF">HHL09_15295</name>
</gene>
<evidence type="ECO:0000313" key="6">
    <source>
        <dbReference type="Proteomes" id="UP000501812"/>
    </source>
</evidence>
<evidence type="ECO:0000256" key="3">
    <source>
        <dbReference type="ARBA" id="ARBA00023163"/>
    </source>
</evidence>
<evidence type="ECO:0000256" key="1">
    <source>
        <dbReference type="ARBA" id="ARBA00023015"/>
    </source>
</evidence>
<dbReference type="PROSITE" id="PS01124">
    <property type="entry name" value="HTH_ARAC_FAMILY_2"/>
    <property type="match status" value="1"/>
</dbReference>
<dbReference type="PANTHER" id="PTHR46796">
    <property type="entry name" value="HTH-TYPE TRANSCRIPTIONAL ACTIVATOR RHAS-RELATED"/>
    <property type="match status" value="1"/>
</dbReference>
<evidence type="ECO:0000313" key="5">
    <source>
        <dbReference type="EMBL" id="QJE97093.1"/>
    </source>
</evidence>
<evidence type="ECO:0000256" key="2">
    <source>
        <dbReference type="ARBA" id="ARBA00023125"/>
    </source>
</evidence>
<dbReference type="InterPro" id="IPR009057">
    <property type="entry name" value="Homeodomain-like_sf"/>
</dbReference>
<dbReference type="InterPro" id="IPR050204">
    <property type="entry name" value="AraC_XylS_family_regulators"/>
</dbReference>
<keyword evidence="6" id="KW-1185">Reference proteome</keyword>
<keyword evidence="1" id="KW-0805">Transcription regulation</keyword>
<dbReference type="RefSeq" id="WP_169455493.1">
    <property type="nucleotide sequence ID" value="NZ_CP051774.1"/>
</dbReference>
<proteinExistence type="predicted"/>
<reference evidence="5 6" key="1">
    <citation type="submission" date="2020-04" db="EMBL/GenBank/DDBJ databases">
        <title>Luteolibacter sp. G-1-1-1 isolated from soil.</title>
        <authorList>
            <person name="Dahal R.H."/>
        </authorList>
    </citation>
    <scope>NUCLEOTIDE SEQUENCE [LARGE SCALE GENOMIC DNA]</scope>
    <source>
        <strain evidence="5 6">G-1-1-1</strain>
    </source>
</reference>
<protein>
    <submittedName>
        <fullName evidence="5">Helix-turn-helix domain-containing protein</fullName>
    </submittedName>
</protein>
<dbReference type="AlphaFoldDB" id="A0A858RM79"/>
<feature type="domain" description="HTH araC/xylS-type" evidence="4">
    <location>
        <begin position="215"/>
        <end position="316"/>
    </location>
</feature>
<dbReference type="Pfam" id="PF12833">
    <property type="entry name" value="HTH_18"/>
    <property type="match status" value="1"/>
</dbReference>
<sequence>MAPPVTAPPLYRRSSRVITEPDEFADAASGIDLRVDFQKRQERVSRVEQFQSAGWALDFGEANVKTRVRGVLNGGWASLCLARGPGEATWNGQAAPPGSISLLPPGAELEGRTTADFAWLTFAIPPSAWSRCLQIAGIRERAPQQLMVCHLPEAVLTSLGHQLRQSHRLLTEGSDPTTIDQTSGFVSEAFTTACELASRAKPPRDSLRNRARLVRRATTWLQEHMAEAVQIPDLCLALGVSRRELEYAFRSVFDQSPRDYLEALRLNAIRRALLRADASRDTVINVAYAHGVTHLSRFAANYRVLFGENPAETLKG</sequence>
<keyword evidence="3" id="KW-0804">Transcription</keyword>
<dbReference type="PANTHER" id="PTHR46796:SF12">
    <property type="entry name" value="HTH-TYPE DNA-BINDING TRANSCRIPTIONAL ACTIVATOR EUTR"/>
    <property type="match status" value="1"/>
</dbReference>
<dbReference type="SMART" id="SM00342">
    <property type="entry name" value="HTH_ARAC"/>
    <property type="match status" value="1"/>
</dbReference>
<dbReference type="Gene3D" id="1.10.10.60">
    <property type="entry name" value="Homeodomain-like"/>
    <property type="match status" value="1"/>
</dbReference>
<dbReference type="KEGG" id="luo:HHL09_15295"/>
<keyword evidence="2" id="KW-0238">DNA-binding</keyword>
<dbReference type="GO" id="GO:0003700">
    <property type="term" value="F:DNA-binding transcription factor activity"/>
    <property type="evidence" value="ECO:0007669"/>
    <property type="project" value="InterPro"/>
</dbReference>
<dbReference type="InterPro" id="IPR018060">
    <property type="entry name" value="HTH_AraC"/>
</dbReference>
<evidence type="ECO:0000259" key="4">
    <source>
        <dbReference type="PROSITE" id="PS01124"/>
    </source>
</evidence>
<dbReference type="SUPFAM" id="SSF46689">
    <property type="entry name" value="Homeodomain-like"/>
    <property type="match status" value="1"/>
</dbReference>
<name>A0A858RM79_9BACT</name>
<dbReference type="GO" id="GO:0043565">
    <property type="term" value="F:sequence-specific DNA binding"/>
    <property type="evidence" value="ECO:0007669"/>
    <property type="project" value="InterPro"/>
</dbReference>
<organism evidence="5 6">
    <name type="scientific">Luteolibacter luteus</name>
    <dbReference type="NCBI Taxonomy" id="2728835"/>
    <lineage>
        <taxon>Bacteria</taxon>
        <taxon>Pseudomonadati</taxon>
        <taxon>Verrucomicrobiota</taxon>
        <taxon>Verrucomicrobiia</taxon>
        <taxon>Verrucomicrobiales</taxon>
        <taxon>Verrucomicrobiaceae</taxon>
        <taxon>Luteolibacter</taxon>
    </lineage>
</organism>
<dbReference type="Proteomes" id="UP000501812">
    <property type="component" value="Chromosome"/>
</dbReference>
<accession>A0A858RM79</accession>
<dbReference type="EMBL" id="CP051774">
    <property type="protein sequence ID" value="QJE97093.1"/>
    <property type="molecule type" value="Genomic_DNA"/>
</dbReference>